<dbReference type="STRING" id="1236517.ADJ77_04610"/>
<feature type="transmembrane region" description="Helical" evidence="1">
    <location>
        <begin position="85"/>
        <end position="110"/>
    </location>
</feature>
<name>A0A0K1NKA5_9BACT</name>
<keyword evidence="1" id="KW-0812">Transmembrane</keyword>
<reference evidence="2 4" key="1">
    <citation type="submission" date="2015-07" db="EMBL/GenBank/DDBJ databases">
        <authorList>
            <person name="Noorani M."/>
        </authorList>
    </citation>
    <scope>NUCLEOTIDE SEQUENCE [LARGE SCALE GENOMIC DNA]</scope>
    <source>
        <strain evidence="2 4">W1435</strain>
    </source>
</reference>
<proteinExistence type="predicted"/>
<evidence type="ECO:0000256" key="1">
    <source>
        <dbReference type="SAM" id="Phobius"/>
    </source>
</evidence>
<dbReference type="AlphaFoldDB" id="A0A0K1NKA5"/>
<dbReference type="eggNOG" id="COG1377">
    <property type="taxonomic scope" value="Bacteria"/>
</dbReference>
<evidence type="ECO:0000313" key="2">
    <source>
        <dbReference type="EMBL" id="AKU69111.1"/>
    </source>
</evidence>
<feature type="transmembrane region" description="Helical" evidence="1">
    <location>
        <begin position="214"/>
        <end position="242"/>
    </location>
</feature>
<evidence type="ECO:0000313" key="4">
    <source>
        <dbReference type="Proteomes" id="UP000060345"/>
    </source>
</evidence>
<evidence type="ECO:0000313" key="3">
    <source>
        <dbReference type="EMBL" id="QUB86735.1"/>
    </source>
</evidence>
<dbReference type="OrthoDB" id="1049480at2"/>
<sequence length="330" mass="37519">MQIERPKIELYKVRNFGNKFSATFDFIRENYKLWLRLCTYLLLPLCMIQGFVMEVLMGILMPFYSQMAIGTMGVDTSKMTLFRLLASYIGYIICVVIGAILLVSICYSMMKYYQKSPDRLRKASFNDLKPLIVQAGKRALVMSVVLFISTLLITISLIMFSVSTGIALLAVLMFFALFVCFIPLAMVMPVYIFEDKQTVYGAILRGMRLGFKSFWPLFGLLFVMGFLANILSTVTTIPWYVLTMIRTAFTLTGEEQGTMVSSPIYSFGLYLFSVLMNFGMYITMSLSTFAVAYHYGSVAEENDGFSVEDDIQNFEQLAEKDTDIANFDKL</sequence>
<organism evidence="2 4">
    <name type="scientific">Prevotella fusca JCM 17724</name>
    <dbReference type="NCBI Taxonomy" id="1236517"/>
    <lineage>
        <taxon>Bacteria</taxon>
        <taxon>Pseudomonadati</taxon>
        <taxon>Bacteroidota</taxon>
        <taxon>Bacteroidia</taxon>
        <taxon>Bacteroidales</taxon>
        <taxon>Prevotellaceae</taxon>
        <taxon>Prevotella</taxon>
    </lineage>
</organism>
<dbReference type="EMBL" id="CP072370">
    <property type="protein sequence ID" value="QUB86735.1"/>
    <property type="molecule type" value="Genomic_DNA"/>
</dbReference>
<keyword evidence="1" id="KW-1133">Transmembrane helix</keyword>
<reference evidence="3 5" key="2">
    <citation type="submission" date="2021-03" db="EMBL/GenBank/DDBJ databases">
        <title>Human Oral Microbial Genomes.</title>
        <authorList>
            <person name="Johnston C.D."/>
            <person name="Chen T."/>
            <person name="Dewhirst F.E."/>
        </authorList>
    </citation>
    <scope>NUCLEOTIDE SEQUENCE [LARGE SCALE GENOMIC DNA]</scope>
    <source>
        <strain evidence="3 5">W1435</strain>
    </source>
</reference>
<feature type="transmembrane region" description="Helical" evidence="1">
    <location>
        <begin position="139"/>
        <end position="160"/>
    </location>
</feature>
<keyword evidence="5" id="KW-1185">Reference proteome</keyword>
<feature type="transmembrane region" description="Helical" evidence="1">
    <location>
        <begin position="166"/>
        <end position="193"/>
    </location>
</feature>
<dbReference type="Proteomes" id="UP000060345">
    <property type="component" value="Chromosome 1"/>
</dbReference>
<protein>
    <submittedName>
        <fullName evidence="2">Uncharacterized protein</fullName>
    </submittedName>
</protein>
<feature type="transmembrane region" description="Helical" evidence="1">
    <location>
        <begin position="262"/>
        <end position="282"/>
    </location>
</feature>
<keyword evidence="1" id="KW-0472">Membrane</keyword>
<gene>
    <name evidence="2" type="ORF">ADJ77_04610</name>
    <name evidence="3" type="ORF">J5A51_11725</name>
</gene>
<dbReference type="Proteomes" id="UP000682005">
    <property type="component" value="Chromosome 1"/>
</dbReference>
<dbReference type="EMBL" id="CP012074">
    <property type="protein sequence ID" value="AKU69111.1"/>
    <property type="molecule type" value="Genomic_DNA"/>
</dbReference>
<dbReference type="KEGG" id="pfus:ADJ77_04610"/>
<evidence type="ECO:0000313" key="5">
    <source>
        <dbReference type="Proteomes" id="UP000682005"/>
    </source>
</evidence>
<feature type="transmembrane region" description="Helical" evidence="1">
    <location>
        <begin position="37"/>
        <end position="65"/>
    </location>
</feature>
<dbReference type="RefSeq" id="WP_025077484.1">
    <property type="nucleotide sequence ID" value="NZ_BAKO01000002.1"/>
</dbReference>
<accession>A0A0K1NKA5</accession>